<name>A0A553MZU1_9TELE</name>
<evidence type="ECO:0000259" key="1">
    <source>
        <dbReference type="Pfam" id="PF01709"/>
    </source>
</evidence>
<gene>
    <name evidence="2" type="ORF">DNTS_023109</name>
</gene>
<dbReference type="PANTHER" id="PTHR12532:SF0">
    <property type="entry name" value="TRANSLATIONAL ACTIVATOR OF CYTOCHROME C OXIDASE 1"/>
    <property type="match status" value="1"/>
</dbReference>
<feature type="domain" description="TACO1/YebC-like second and third" evidence="1">
    <location>
        <begin position="1"/>
        <end position="154"/>
    </location>
</feature>
<dbReference type="InterPro" id="IPR026564">
    <property type="entry name" value="Transcrip_reg_TACO1-like_dom3"/>
</dbReference>
<dbReference type="EMBL" id="SRMA01027175">
    <property type="protein sequence ID" value="TRY58700.1"/>
    <property type="molecule type" value="Genomic_DNA"/>
</dbReference>
<comment type="caution">
    <text evidence="2">The sequence shown here is derived from an EMBL/GenBank/DDBJ whole genome shotgun (WGS) entry which is preliminary data.</text>
</comment>
<accession>A0A553MZU1</accession>
<dbReference type="InterPro" id="IPR002876">
    <property type="entry name" value="Transcrip_reg_TACO1-like"/>
</dbReference>
<evidence type="ECO:0000313" key="3">
    <source>
        <dbReference type="Proteomes" id="UP000316079"/>
    </source>
</evidence>
<evidence type="ECO:0000313" key="2">
    <source>
        <dbReference type="EMBL" id="TRY58700.1"/>
    </source>
</evidence>
<protein>
    <recommendedName>
        <fullName evidence="1">TACO1/YebC-like second and third domain-containing protein</fullName>
    </recommendedName>
</protein>
<dbReference type="PANTHER" id="PTHR12532">
    <property type="entry name" value="TRANSLATIONAL ACTIVATOR OF CYTOCHROME C OXIDASE 1"/>
    <property type="match status" value="1"/>
</dbReference>
<dbReference type="OrthoDB" id="2017544at2759"/>
<dbReference type="STRING" id="623744.A0A553MZU1"/>
<dbReference type="FunFam" id="3.30.70.980:FF:000008">
    <property type="entry name" value="Translational activator of cytochrome c oxidase 1"/>
    <property type="match status" value="1"/>
</dbReference>
<dbReference type="AlphaFoldDB" id="A0A553MZU1"/>
<dbReference type="GO" id="GO:0005739">
    <property type="term" value="C:mitochondrion"/>
    <property type="evidence" value="ECO:0007669"/>
    <property type="project" value="TreeGrafter"/>
</dbReference>
<proteinExistence type="predicted"/>
<dbReference type="SUPFAM" id="SSF75625">
    <property type="entry name" value="YebC-like"/>
    <property type="match status" value="1"/>
</dbReference>
<sequence length="159" mass="17544">MYGATGPGGCMLLIQVLTDNNTRSLNDLKRILTKHSGAICDKVQHNFDRKGVVSAASDWSLEKALELAIEAGAEDVQETQDDEEKPMLQFICDASSMKAVQSTLESLGVHTRSSSIEFISQTPSFLNPTQLETASSLLETLINYEDVVRVWDNIHTQEN</sequence>
<dbReference type="Gene3D" id="3.30.70.980">
    <property type="match status" value="2"/>
</dbReference>
<dbReference type="Pfam" id="PF01709">
    <property type="entry name" value="Transcrip_reg"/>
    <property type="match status" value="1"/>
</dbReference>
<reference evidence="2 3" key="1">
    <citation type="journal article" date="2019" name="Sci. Data">
        <title>Hybrid genome assembly and annotation of Danionella translucida.</title>
        <authorList>
            <person name="Kadobianskyi M."/>
            <person name="Schulze L."/>
            <person name="Schuelke M."/>
            <person name="Judkewitz B."/>
        </authorList>
    </citation>
    <scope>NUCLEOTIDE SEQUENCE [LARGE SCALE GENOMIC DNA]</scope>
    <source>
        <strain evidence="2 3">Bolton</strain>
    </source>
</reference>
<keyword evidence="3" id="KW-1185">Reference proteome</keyword>
<dbReference type="InterPro" id="IPR048300">
    <property type="entry name" value="TACO1_YebC-like_2nd/3rd_dom"/>
</dbReference>
<dbReference type="InterPro" id="IPR029072">
    <property type="entry name" value="YebC-like"/>
</dbReference>
<dbReference type="Proteomes" id="UP000316079">
    <property type="component" value="Unassembled WGS sequence"/>
</dbReference>
<organism evidence="2 3">
    <name type="scientific">Danionella cerebrum</name>
    <dbReference type="NCBI Taxonomy" id="2873325"/>
    <lineage>
        <taxon>Eukaryota</taxon>
        <taxon>Metazoa</taxon>
        <taxon>Chordata</taxon>
        <taxon>Craniata</taxon>
        <taxon>Vertebrata</taxon>
        <taxon>Euteleostomi</taxon>
        <taxon>Actinopterygii</taxon>
        <taxon>Neopterygii</taxon>
        <taxon>Teleostei</taxon>
        <taxon>Ostariophysi</taxon>
        <taxon>Cypriniformes</taxon>
        <taxon>Danionidae</taxon>
        <taxon>Danioninae</taxon>
        <taxon>Danionella</taxon>
    </lineage>
</organism>